<keyword evidence="2" id="KW-1185">Reference proteome</keyword>
<sequence length="216" mass="24870">MDYFKDYVAKLKAKAEAEKEKAAIALQKQGLAQNNAGQNNVGGFKPSGSTPVGSSFYFYNDQTVAYGKNEFTRIWGDRENRDNWRWSNRRGATQGIENALAENDLAEDNEFFDAGYYIAQIPSEKKTIDSIAKERNFAYFQLGLIYKEKFKEYELSKTKFISLLDNEPEDRLILPSKYNLFKIYEILGLTTEMERVKNEITTNYPRDPLCPNIKSS</sequence>
<name>A0A9E8MTM2_9FLAO</name>
<accession>A0A9E8MTM2</accession>
<evidence type="ECO:0000313" key="2">
    <source>
        <dbReference type="Proteomes" id="UP001164705"/>
    </source>
</evidence>
<dbReference type="KEGG" id="lnu:N7U66_13135"/>
<organism evidence="1 2">
    <name type="scientific">Lacinutrix neustonica</name>
    <dbReference type="NCBI Taxonomy" id="2980107"/>
    <lineage>
        <taxon>Bacteria</taxon>
        <taxon>Pseudomonadati</taxon>
        <taxon>Bacteroidota</taxon>
        <taxon>Flavobacteriia</taxon>
        <taxon>Flavobacteriales</taxon>
        <taxon>Flavobacteriaceae</taxon>
        <taxon>Lacinutrix</taxon>
    </lineage>
</organism>
<proteinExistence type="predicted"/>
<dbReference type="EMBL" id="CP113088">
    <property type="protein sequence ID" value="WAC01106.1"/>
    <property type="molecule type" value="Genomic_DNA"/>
</dbReference>
<protein>
    <submittedName>
        <fullName evidence="1">Uncharacterized protein</fullName>
    </submittedName>
</protein>
<gene>
    <name evidence="1" type="ORF">N7U66_13135</name>
</gene>
<evidence type="ECO:0000313" key="1">
    <source>
        <dbReference type="EMBL" id="WAC01106.1"/>
    </source>
</evidence>
<reference evidence="1" key="1">
    <citation type="submission" date="2022-11" db="EMBL/GenBank/DDBJ databases">
        <title>Lacinutrix neustonica HL-RS19T sp. nov., isolated from the surface microlayer sample of brackish Lake Shihwa.</title>
        <authorList>
            <person name="Choi J.Y."/>
            <person name="Hwang C.Y."/>
        </authorList>
    </citation>
    <scope>NUCLEOTIDE SEQUENCE</scope>
    <source>
        <strain evidence="1">HL-RS19</strain>
    </source>
</reference>
<dbReference type="RefSeq" id="WP_267675694.1">
    <property type="nucleotide sequence ID" value="NZ_CP113088.1"/>
</dbReference>
<dbReference type="Proteomes" id="UP001164705">
    <property type="component" value="Chromosome"/>
</dbReference>
<dbReference type="AlphaFoldDB" id="A0A9E8MTM2"/>